<dbReference type="InterPro" id="IPR001117">
    <property type="entry name" value="Cu-oxidase_2nd"/>
</dbReference>
<dbReference type="NCBIfam" id="TIGR03389">
    <property type="entry name" value="laccase"/>
    <property type="match status" value="1"/>
</dbReference>
<protein>
    <recommendedName>
        <fullName evidence="4 12">Laccase</fullName>
        <ecNumber evidence="4 12">1.10.3.2</ecNumber>
    </recommendedName>
    <alternativeName>
        <fullName evidence="12">Benzenediol:oxygen oxidoreductase</fullName>
    </alternativeName>
    <alternativeName>
        <fullName evidence="12">Diphenol oxidase</fullName>
    </alternativeName>
    <alternativeName>
        <fullName evidence="12">Urishiol oxidase</fullName>
    </alternativeName>
</protein>
<comment type="cofactor">
    <cofactor evidence="12">
        <name>Cu cation</name>
        <dbReference type="ChEBI" id="CHEBI:23378"/>
    </cofactor>
    <text evidence="12">Binds 4 Cu cations per monomer.</text>
</comment>
<dbReference type="InterPro" id="IPR034289">
    <property type="entry name" value="CuRO_3_LCC"/>
</dbReference>
<sequence length="1524" mass="170847">MSSKFGMAGGIPERRVRPIWDAVDSRQFKAALKLSTALLSKYPKSPYAIALKGLILERMGKPDEALSVCIDAKERLYSNDVVIVDDLTLSTLQIVFARLDRLDLATSCYEYACGKFPNNLELMMGLFNCYVREYSFVKQQQTAIKMYKVVGEERFLLWAVCSIQLQVLSGTGGEKLLLLAEGLLKKHVASHSLHEPEALLLYISILEQQAKYGDALEILSGKLGSLLIIEVDRLRIQGRLLARLCNYAAAADIFKKILEICPDDWECFLNYLGCLLEDDSRWCSGTIIDQLHPSNYVSCKLSHLNNEKFDSQIENASHFMQKIQIENNTDFVRCPYLANLEIERRKRLYGKVEDGQLSDSLLKYFSRFGHMSCFTTDVEMFLQVMSHEEKMTLVEKFNKSCESSTTSQAKKLGQSITIFKIQEAIGTMANLSSDELECTASHMADIYCKNLPLSKDLDLQENMHGEDLLSMSSNVLVQLFWRTRNVGYLLEAIMVLEFGLTIRRHVWQYKILLLHLYSHLSAFPLAYEWYKTLDIKNILLETVVHHILPQMLVSPLWVDLSDILKDYLKFMDDHFRESADLTFLAYRHRTYTKAIEFVQFKERLQHSQQYLISRHEAAILLLKQNADNIEEEESILESSDFGIQLLELSSDVTCKSLTFNDDTRSRPWWTPAPDKNHLLGPFEGKSICHGDYLQKQAEERGANVRKVIERRSLLPRLIYLSIVSASSSIKESVDSNGSICDGKNSRELKSLLERYARSLGRSFSEAVVEIVGVSNGQKSVEVFGSNIVDWLNFAVFFNAWKLGSHEVDSSLGDECKSSSWTLVSNLIEKYTMEKLRSMQPLIQSPGVDISILVQIVTEPMAWHCIVLQSCIRSILPSGKRKKKSGPTDNSNSPLFQEIQGSVQSLCDMMGEVTKWLNEQLNAPEEDNLVSYLPGRGCNQGPGKVLQVLEALASSSTDLEHGERISKALCSWRSNDILRKIVIGQRNVQATPVKRLCKTHNIITVNGQYPGPTLEVNNGDSLEVKVVNRARYNVTIHWHGIRQFRTGWADGPEFVTQCPIRPGQSYTYRFTIEGQEGTLWWHAHSSWLRATVYGALIIHPKAGSSYPFTKPKRETPLMLGEWWDANPIDVVREATRTGAAPNISDAYTINGQPGDLYKCSGKDTVIVPLDSGETNLLRVINSALNQELFFTIANHRLTIVAVDASYVKPFTTSVIMIGPGQTTDILITADQPPARYYIAARAYQSAQNAAFDNTTTTAILEYKSAPCPAKKGQSARPILPPLPAYNDTATVTAFTSSLRSPSKVNVPTDIDENLFITVGLGLNPCPRGSRARNCQGPNGTRFTSSMNNVSFVLPSTVSLLQAHQQGIPGVFTTDFPAVPPVKFDYTGNVSRALWSPVRGTKLYKLKYGSTVQIVLQDTTIVTGENHPIHIHGYDFYIIAEGFGNFNSQSDTSKFNLVDPPQRNTVGVPVGGWAVIRFVADNPGVWLMHCHLDVHITWGLAMAFLVENGVGKLQSLEPPPADLPVC</sequence>
<dbReference type="CDD" id="cd13875">
    <property type="entry name" value="CuRO_2_LCC_plant"/>
    <property type="match status" value="1"/>
</dbReference>
<feature type="domain" description="Plastocyanin-like" evidence="14">
    <location>
        <begin position="1374"/>
        <end position="1506"/>
    </location>
</feature>
<dbReference type="CDD" id="cd13849">
    <property type="entry name" value="CuRO_1_LCC_plant"/>
    <property type="match status" value="1"/>
</dbReference>
<dbReference type="EC" id="1.10.3.2" evidence="4 12"/>
<evidence type="ECO:0000256" key="6">
    <source>
        <dbReference type="ARBA" id="ARBA00022525"/>
    </source>
</evidence>
<dbReference type="InterPro" id="IPR002355">
    <property type="entry name" value="Cu_oxidase_Cu_BS"/>
</dbReference>
<dbReference type="GO" id="GO:0048046">
    <property type="term" value="C:apoplast"/>
    <property type="evidence" value="ECO:0007669"/>
    <property type="project" value="UniProtKB-SubCell"/>
</dbReference>
<dbReference type="SUPFAM" id="SSF48452">
    <property type="entry name" value="TPR-like"/>
    <property type="match status" value="1"/>
</dbReference>
<dbReference type="InterPro" id="IPR011990">
    <property type="entry name" value="TPR-like_helical_dom_sf"/>
</dbReference>
<dbReference type="Proteomes" id="UP000230069">
    <property type="component" value="Unassembled WGS sequence"/>
</dbReference>
<dbReference type="Pfam" id="PF07732">
    <property type="entry name" value="Cu-oxidase_3"/>
    <property type="match status" value="1"/>
</dbReference>
<evidence type="ECO:0000256" key="4">
    <source>
        <dbReference type="ARBA" id="ARBA00012297"/>
    </source>
</evidence>
<dbReference type="InterPro" id="IPR008972">
    <property type="entry name" value="Cupredoxin"/>
</dbReference>
<dbReference type="Pfam" id="PF07731">
    <property type="entry name" value="Cu-oxidase_2"/>
    <property type="match status" value="1"/>
</dbReference>
<evidence type="ECO:0000256" key="2">
    <source>
        <dbReference type="ARBA" id="ARBA00004271"/>
    </source>
</evidence>
<evidence type="ECO:0000313" key="17">
    <source>
        <dbReference type="Proteomes" id="UP000230069"/>
    </source>
</evidence>
<reference evidence="16 17" key="1">
    <citation type="submission" date="2017-09" db="EMBL/GenBank/DDBJ databases">
        <title>WGS assembly of Aquilegia coerulea Goldsmith.</title>
        <authorList>
            <person name="Hodges S."/>
            <person name="Kramer E."/>
            <person name="Nordborg M."/>
            <person name="Tomkins J."/>
            <person name="Borevitz J."/>
            <person name="Derieg N."/>
            <person name="Yan J."/>
            <person name="Mihaltcheva S."/>
            <person name="Hayes R.D."/>
            <person name="Rokhsar D."/>
        </authorList>
    </citation>
    <scope>NUCLEOTIDE SEQUENCE [LARGE SCALE GENOMIC DNA]</scope>
    <source>
        <strain evidence="17">cv. Goldsmith</strain>
    </source>
</reference>
<dbReference type="InterPro" id="IPR017761">
    <property type="entry name" value="Laccase"/>
</dbReference>
<evidence type="ECO:0000256" key="8">
    <source>
        <dbReference type="ARBA" id="ARBA00022737"/>
    </source>
</evidence>
<keyword evidence="10 12" id="KW-0186">Copper</keyword>
<dbReference type="FunFam" id="2.60.40.420:FF:000049">
    <property type="entry name" value="Laccase"/>
    <property type="match status" value="1"/>
</dbReference>
<dbReference type="PROSITE" id="PS00080">
    <property type="entry name" value="MULTICOPPER_OXIDASE2"/>
    <property type="match status" value="1"/>
</dbReference>
<evidence type="ECO:0000256" key="10">
    <source>
        <dbReference type="ARBA" id="ARBA00023008"/>
    </source>
</evidence>
<dbReference type="PROSITE" id="PS00079">
    <property type="entry name" value="MULTICOPPER_OXIDASE1"/>
    <property type="match status" value="1"/>
</dbReference>
<evidence type="ECO:0000256" key="12">
    <source>
        <dbReference type="RuleBase" id="RU361119"/>
    </source>
</evidence>
<dbReference type="FunCoup" id="A0A2G5D1U4">
    <property type="interactions" value="3850"/>
</dbReference>
<dbReference type="InterPro" id="IPR034285">
    <property type="entry name" value="CuRO_2_LCC"/>
</dbReference>
<dbReference type="GO" id="GO:0052716">
    <property type="term" value="F:hydroquinone:oxygen oxidoreductase activity"/>
    <property type="evidence" value="ECO:0007669"/>
    <property type="project" value="UniProtKB-EC"/>
</dbReference>
<dbReference type="InterPro" id="IPR045087">
    <property type="entry name" value="Cu-oxidase_fam"/>
</dbReference>
<name>A0A2G5D1U4_AQUCA</name>
<dbReference type="Pfam" id="PF00394">
    <property type="entry name" value="Cu-oxidase"/>
    <property type="match status" value="1"/>
</dbReference>
<keyword evidence="8 12" id="KW-0677">Repeat</keyword>
<evidence type="ECO:0000256" key="5">
    <source>
        <dbReference type="ARBA" id="ARBA00022523"/>
    </source>
</evidence>
<gene>
    <name evidence="16" type="ORF">AQUCO_03000210v1</name>
</gene>
<dbReference type="SUPFAM" id="SSF49503">
    <property type="entry name" value="Cupredoxins"/>
    <property type="match status" value="3"/>
</dbReference>
<dbReference type="InterPro" id="IPR034288">
    <property type="entry name" value="CuRO_1_LCC"/>
</dbReference>
<keyword evidence="11 12" id="KW-0439">Lignin degradation</keyword>
<comment type="subcellular location">
    <subcellularLocation>
        <location evidence="2 12">Secreted</location>
        <location evidence="2 12">Extracellular space</location>
        <location evidence="2 12">Apoplast</location>
    </subcellularLocation>
</comment>
<dbReference type="InterPro" id="IPR019734">
    <property type="entry name" value="TPR_rpt"/>
</dbReference>
<comment type="function">
    <text evidence="12">Lignin degradation and detoxification of lignin-derived products.</text>
</comment>
<organism evidence="16 17">
    <name type="scientific">Aquilegia coerulea</name>
    <name type="common">Rocky mountain columbine</name>
    <dbReference type="NCBI Taxonomy" id="218851"/>
    <lineage>
        <taxon>Eukaryota</taxon>
        <taxon>Viridiplantae</taxon>
        <taxon>Streptophyta</taxon>
        <taxon>Embryophyta</taxon>
        <taxon>Tracheophyta</taxon>
        <taxon>Spermatophyta</taxon>
        <taxon>Magnoliopsida</taxon>
        <taxon>Ranunculales</taxon>
        <taxon>Ranunculaceae</taxon>
        <taxon>Thalictroideae</taxon>
        <taxon>Aquilegia</taxon>
    </lineage>
</organism>
<feature type="domain" description="Plastocyanin-like" evidence="15">
    <location>
        <begin position="987"/>
        <end position="1101"/>
    </location>
</feature>
<accession>A0A2G5D1U4</accession>
<evidence type="ECO:0000259" key="13">
    <source>
        <dbReference type="Pfam" id="PF00394"/>
    </source>
</evidence>
<evidence type="ECO:0000313" key="16">
    <source>
        <dbReference type="EMBL" id="PIA37473.1"/>
    </source>
</evidence>
<comment type="catalytic activity">
    <reaction evidence="1 12">
        <text>4 hydroquinone + O2 = 4 benzosemiquinone + 2 H2O</text>
        <dbReference type="Rhea" id="RHEA:11276"/>
        <dbReference type="ChEBI" id="CHEBI:15377"/>
        <dbReference type="ChEBI" id="CHEBI:15379"/>
        <dbReference type="ChEBI" id="CHEBI:17594"/>
        <dbReference type="ChEBI" id="CHEBI:17977"/>
        <dbReference type="EC" id="1.10.3.2"/>
    </reaction>
</comment>
<dbReference type="FunFam" id="1.25.40.1040:FF:000007">
    <property type="entry name" value="N-alpha-acetyltransferase 25, NatB auxiliary subunit"/>
    <property type="match status" value="1"/>
</dbReference>
<evidence type="ECO:0000259" key="14">
    <source>
        <dbReference type="Pfam" id="PF07731"/>
    </source>
</evidence>
<keyword evidence="17" id="KW-1185">Reference proteome</keyword>
<dbReference type="Gene3D" id="2.60.40.420">
    <property type="entry name" value="Cupredoxins - blue copper proteins"/>
    <property type="match status" value="3"/>
</dbReference>
<keyword evidence="6 12" id="KW-0964">Secreted</keyword>
<dbReference type="GO" id="GO:0046274">
    <property type="term" value="P:lignin catabolic process"/>
    <property type="evidence" value="ECO:0007669"/>
    <property type="project" value="UniProtKB-KW"/>
</dbReference>
<evidence type="ECO:0000256" key="1">
    <source>
        <dbReference type="ARBA" id="ARBA00000349"/>
    </source>
</evidence>
<evidence type="ECO:0000256" key="11">
    <source>
        <dbReference type="ARBA" id="ARBA00023185"/>
    </source>
</evidence>
<dbReference type="CDD" id="cd13897">
    <property type="entry name" value="CuRO_3_LCC_plant"/>
    <property type="match status" value="1"/>
</dbReference>
<keyword evidence="7 12" id="KW-0479">Metal-binding</keyword>
<dbReference type="PANTHER" id="PTHR11709:SF431">
    <property type="entry name" value="LACCASE-5"/>
    <property type="match status" value="1"/>
</dbReference>
<dbReference type="InterPro" id="IPR011706">
    <property type="entry name" value="Cu-oxidase_C"/>
</dbReference>
<dbReference type="PANTHER" id="PTHR11709">
    <property type="entry name" value="MULTI-COPPER OXIDASE"/>
    <property type="match status" value="1"/>
</dbReference>
<evidence type="ECO:0000256" key="9">
    <source>
        <dbReference type="ARBA" id="ARBA00023002"/>
    </source>
</evidence>
<proteinExistence type="inferred from homology"/>
<comment type="similarity">
    <text evidence="3 12">Belongs to the multicopper oxidase family.</text>
</comment>
<dbReference type="SMART" id="SM00028">
    <property type="entry name" value="TPR"/>
    <property type="match status" value="2"/>
</dbReference>
<dbReference type="OrthoDB" id="1874341at2759"/>
<dbReference type="EMBL" id="KZ305047">
    <property type="protein sequence ID" value="PIA37473.1"/>
    <property type="molecule type" value="Genomic_DNA"/>
</dbReference>
<dbReference type="InterPro" id="IPR033138">
    <property type="entry name" value="Cu_oxidase_CS"/>
</dbReference>
<dbReference type="Gene3D" id="1.25.40.1040">
    <property type="match status" value="1"/>
</dbReference>
<evidence type="ECO:0000256" key="3">
    <source>
        <dbReference type="ARBA" id="ARBA00010609"/>
    </source>
</evidence>
<dbReference type="STRING" id="218851.A0A2G5D1U4"/>
<dbReference type="FunFam" id="2.60.40.420:FF:000062">
    <property type="entry name" value="Laccase"/>
    <property type="match status" value="1"/>
</dbReference>
<evidence type="ECO:0000256" key="7">
    <source>
        <dbReference type="ARBA" id="ARBA00022723"/>
    </source>
</evidence>
<evidence type="ECO:0000259" key="15">
    <source>
        <dbReference type="Pfam" id="PF07732"/>
    </source>
</evidence>
<keyword evidence="9 12" id="KW-0560">Oxidoreductase</keyword>
<feature type="domain" description="Plastocyanin-like" evidence="13">
    <location>
        <begin position="1113"/>
        <end position="1263"/>
    </location>
</feature>
<dbReference type="InterPro" id="IPR019183">
    <property type="entry name" value="NAA25_NatB_aux_su"/>
</dbReference>
<dbReference type="InterPro" id="IPR011707">
    <property type="entry name" value="Cu-oxidase-like_N"/>
</dbReference>
<dbReference type="GO" id="GO:0005507">
    <property type="term" value="F:copper ion binding"/>
    <property type="evidence" value="ECO:0007669"/>
    <property type="project" value="InterPro"/>
</dbReference>
<dbReference type="Pfam" id="PF09797">
    <property type="entry name" value="NatB_MDM20"/>
    <property type="match status" value="1"/>
</dbReference>
<dbReference type="InParanoid" id="A0A2G5D1U4"/>
<keyword evidence="5 12" id="KW-0052">Apoplast</keyword>